<accession>A0A0P9DEE3</accession>
<comment type="caution">
    <text evidence="2">The sequence shown here is derived from an EMBL/GenBank/DDBJ whole genome shotgun (WGS) entry which is preliminary data.</text>
</comment>
<sequence length="270" mass="28520">MLLLCGCDITTTTTPTQPPVPIATLFPTAAQPAPVPANATPAPDTGWLAGRPGVEMRRIDVQQDGKSAPLVIVRVDPAAVHLRVAYAPDEPRSLRSWFSQSNPILAINGGFFTEEYRTTALLVSDGAPIGESYAGFGGMLAVAPDGSVSIRPLRDETYDPAEPLGQALQSFPMLIFPGNIPAEIEDNGERSRRSALALDQSGRLLIIAAPSAGWTLRGLAAWLSQSDMAIDRALNLDGGSSTGMYLKDGALEETIDSFGPLPTVLLVEGK</sequence>
<dbReference type="InterPro" id="IPR018711">
    <property type="entry name" value="NAGPA"/>
</dbReference>
<evidence type="ECO:0000313" key="3">
    <source>
        <dbReference type="Proteomes" id="UP000050509"/>
    </source>
</evidence>
<dbReference type="Proteomes" id="UP000050509">
    <property type="component" value="Unassembled WGS sequence"/>
</dbReference>
<organism evidence="2 3">
    <name type="scientific">Kouleothrix aurantiaca</name>
    <dbReference type="NCBI Taxonomy" id="186479"/>
    <lineage>
        <taxon>Bacteria</taxon>
        <taxon>Bacillati</taxon>
        <taxon>Chloroflexota</taxon>
        <taxon>Chloroflexia</taxon>
        <taxon>Chloroflexales</taxon>
        <taxon>Roseiflexineae</taxon>
        <taxon>Roseiflexaceae</taxon>
        <taxon>Kouleothrix</taxon>
    </lineage>
</organism>
<evidence type="ECO:0000259" key="1">
    <source>
        <dbReference type="Pfam" id="PF09992"/>
    </source>
</evidence>
<proteinExistence type="predicted"/>
<dbReference type="AlphaFoldDB" id="A0A0P9DEE3"/>
<keyword evidence="3" id="KW-1185">Reference proteome</keyword>
<evidence type="ECO:0000313" key="2">
    <source>
        <dbReference type="EMBL" id="KPV51324.1"/>
    </source>
</evidence>
<protein>
    <recommendedName>
        <fullName evidence="1">Phosphodiester glycosidase domain-containing protein</fullName>
    </recommendedName>
</protein>
<gene>
    <name evidence="2" type="ORF">SE17_21855</name>
</gene>
<dbReference type="PANTHER" id="PTHR40446:SF2">
    <property type="entry name" value="N-ACETYLGLUCOSAMINE-1-PHOSPHODIESTER ALPHA-N-ACETYLGLUCOSAMINIDASE"/>
    <property type="match status" value="1"/>
</dbReference>
<reference evidence="2 3" key="1">
    <citation type="submission" date="2015-09" db="EMBL/GenBank/DDBJ databases">
        <title>Draft genome sequence of Kouleothrix aurantiaca JCM 19913.</title>
        <authorList>
            <person name="Hemp J."/>
        </authorList>
    </citation>
    <scope>NUCLEOTIDE SEQUENCE [LARGE SCALE GENOMIC DNA]</scope>
    <source>
        <strain evidence="2 3">COM-B</strain>
    </source>
</reference>
<name>A0A0P9DEE3_9CHLR</name>
<feature type="domain" description="Phosphodiester glycosidase" evidence="1">
    <location>
        <begin position="102"/>
        <end position="267"/>
    </location>
</feature>
<dbReference type="EMBL" id="LJCR01000964">
    <property type="protein sequence ID" value="KPV51324.1"/>
    <property type="molecule type" value="Genomic_DNA"/>
</dbReference>
<dbReference type="PANTHER" id="PTHR40446">
    <property type="entry name" value="N-ACETYLGLUCOSAMINE-1-PHOSPHODIESTER ALPHA-N-ACETYLGLUCOSAMINIDASE"/>
    <property type="match status" value="1"/>
</dbReference>
<dbReference type="Pfam" id="PF09992">
    <property type="entry name" value="NAGPA"/>
    <property type="match status" value="1"/>
</dbReference>